<accession>A0ABW0YHH1</accession>
<comment type="caution">
    <text evidence="2">The sequence shown here is derived from an EMBL/GenBank/DDBJ whole genome shotgun (WGS) entry which is preliminary data.</text>
</comment>
<dbReference type="RefSeq" id="WP_157842982.1">
    <property type="nucleotide sequence ID" value="NZ_JBHSOZ010000003.1"/>
</dbReference>
<gene>
    <name evidence="2" type="ORF">ACFPU1_03570</name>
</gene>
<organism evidence="2 3">
    <name type="scientific">Thalassorhabdus alkalitolerans</name>
    <dbReference type="NCBI Taxonomy" id="2282697"/>
    <lineage>
        <taxon>Bacteria</taxon>
        <taxon>Bacillati</taxon>
        <taxon>Bacillota</taxon>
        <taxon>Bacilli</taxon>
        <taxon>Bacillales</taxon>
        <taxon>Bacillaceae</taxon>
        <taxon>Thalassorhabdus</taxon>
    </lineage>
</organism>
<reference evidence="3" key="1">
    <citation type="journal article" date="2019" name="Int. J. Syst. Evol. Microbiol.">
        <title>The Global Catalogue of Microorganisms (GCM) 10K type strain sequencing project: providing services to taxonomists for standard genome sequencing and annotation.</title>
        <authorList>
            <consortium name="The Broad Institute Genomics Platform"/>
            <consortium name="The Broad Institute Genome Sequencing Center for Infectious Disease"/>
            <person name="Wu L."/>
            <person name="Ma J."/>
        </authorList>
    </citation>
    <scope>NUCLEOTIDE SEQUENCE [LARGE SCALE GENOMIC DNA]</scope>
    <source>
        <strain evidence="3">CECT 7184</strain>
    </source>
</reference>
<keyword evidence="3" id="KW-1185">Reference proteome</keyword>
<proteinExistence type="predicted"/>
<feature type="region of interest" description="Disordered" evidence="1">
    <location>
        <begin position="26"/>
        <end position="46"/>
    </location>
</feature>
<dbReference type="EMBL" id="JBHSOZ010000003">
    <property type="protein sequence ID" value="MFC5711850.1"/>
    <property type="molecule type" value="Genomic_DNA"/>
</dbReference>
<protein>
    <recommendedName>
        <fullName evidence="4">Efflux transporter periplasmic adaptor subunit</fullName>
    </recommendedName>
</protein>
<dbReference type="Proteomes" id="UP001596142">
    <property type="component" value="Unassembled WGS sequence"/>
</dbReference>
<evidence type="ECO:0000313" key="2">
    <source>
        <dbReference type="EMBL" id="MFC5711850.1"/>
    </source>
</evidence>
<name>A0ABW0YHH1_9BACI</name>
<evidence type="ECO:0000256" key="1">
    <source>
        <dbReference type="SAM" id="MobiDB-lite"/>
    </source>
</evidence>
<sequence>MKKFLFGGLAIIIGAVAVLALKNKDKEGKQTEGEQSSVWVTQEDVA</sequence>
<evidence type="ECO:0008006" key="4">
    <source>
        <dbReference type="Google" id="ProtNLM"/>
    </source>
</evidence>
<evidence type="ECO:0000313" key="3">
    <source>
        <dbReference type="Proteomes" id="UP001596142"/>
    </source>
</evidence>